<dbReference type="EMBL" id="AP017368">
    <property type="protein sequence ID" value="BAV91668.1"/>
    <property type="molecule type" value="Genomic_DNA"/>
</dbReference>
<organism evidence="1 2">
    <name type="scientific">Candidatus Desulfovibrio trichonymphae</name>
    <dbReference type="NCBI Taxonomy" id="1725232"/>
    <lineage>
        <taxon>Bacteria</taxon>
        <taxon>Pseudomonadati</taxon>
        <taxon>Thermodesulfobacteriota</taxon>
        <taxon>Desulfovibrionia</taxon>
        <taxon>Desulfovibrionales</taxon>
        <taxon>Desulfovibrionaceae</taxon>
        <taxon>Desulfovibrio</taxon>
    </lineage>
</organism>
<accession>A0A1J1DV47</accession>
<dbReference type="Proteomes" id="UP000242645">
    <property type="component" value="Chromosome"/>
</dbReference>
<dbReference type="PANTHER" id="PTHR34374:SF1">
    <property type="entry name" value="LARGE RIBOSOMAL RNA SUBUNIT ACCUMULATION PROTEIN YCED HOMOLOG 1, CHLOROPLASTIC"/>
    <property type="match status" value="1"/>
</dbReference>
<dbReference type="Pfam" id="PF02620">
    <property type="entry name" value="YceD"/>
    <property type="match status" value="1"/>
</dbReference>
<dbReference type="OrthoDB" id="9790372at2"/>
<dbReference type="RefSeq" id="WP_096400338.1">
    <property type="nucleotide sequence ID" value="NZ_AP017368.1"/>
</dbReference>
<dbReference type="AlphaFoldDB" id="A0A1J1DV47"/>
<sequence>MYNEHGHFFALNALPPEGREVTITDQSVWLTPLAAFHMACTVRRPLAATVHMLPAANGCLVRGALTGEVLLPCSRCAEDAVTAINACFEEFEETPALDAAGNPLPGEESRIVFHNNAPLLDLAALCWEEFVLALPPAPLCAPACRGVCLDCGVNLNTALCSCARDETDPRLAPLRALSLKSR</sequence>
<keyword evidence="2" id="KW-1185">Reference proteome</keyword>
<gene>
    <name evidence="1" type="ORF">RSDT_0156</name>
</gene>
<dbReference type="InterPro" id="IPR003772">
    <property type="entry name" value="YceD"/>
</dbReference>
<name>A0A1J1DV47_9BACT</name>
<evidence type="ECO:0000313" key="2">
    <source>
        <dbReference type="Proteomes" id="UP000242645"/>
    </source>
</evidence>
<protein>
    <recommendedName>
        <fullName evidence="3">DUF177 domain-containing protein</fullName>
    </recommendedName>
</protein>
<dbReference type="KEGG" id="dtr:RSDT_0156"/>
<reference evidence="1 2" key="1">
    <citation type="journal article" date="2017" name="ISME J.">
        <title>Genome of 'Ca. Desulfovibrio trichonymphae', an H2-oxidizing bacterium in a tripartite symbiotic system within a protist cell in the termite gut.</title>
        <authorList>
            <person name="Kuwahara H."/>
            <person name="Yuki M."/>
            <person name="Izawa K."/>
            <person name="Ohkuma M."/>
            <person name="Hongoh Y."/>
        </authorList>
    </citation>
    <scope>NUCLEOTIDE SEQUENCE [LARGE SCALE GENOMIC DNA]</scope>
    <source>
        <strain evidence="1 2">Rs-N31</strain>
    </source>
</reference>
<evidence type="ECO:0008006" key="3">
    <source>
        <dbReference type="Google" id="ProtNLM"/>
    </source>
</evidence>
<evidence type="ECO:0000313" key="1">
    <source>
        <dbReference type="EMBL" id="BAV91668.1"/>
    </source>
</evidence>
<dbReference type="PANTHER" id="PTHR34374">
    <property type="entry name" value="LARGE RIBOSOMAL RNA SUBUNIT ACCUMULATION PROTEIN YCED HOMOLOG 1, CHLOROPLASTIC"/>
    <property type="match status" value="1"/>
</dbReference>
<proteinExistence type="predicted"/>